<feature type="transmembrane region" description="Helical" evidence="1">
    <location>
        <begin position="221"/>
        <end position="243"/>
    </location>
</feature>
<dbReference type="Proteomes" id="UP000053558">
    <property type="component" value="Unassembled WGS sequence"/>
</dbReference>
<feature type="transmembrane region" description="Helical" evidence="1">
    <location>
        <begin position="71"/>
        <end position="96"/>
    </location>
</feature>
<comment type="caution">
    <text evidence="3">The sequence shown here is derived from an EMBL/GenBank/DDBJ whole genome shotgun (WGS) entry which is preliminary data.</text>
</comment>
<feature type="transmembrane region" description="Helical" evidence="1">
    <location>
        <begin position="20"/>
        <end position="37"/>
    </location>
</feature>
<feature type="transmembrane region" description="Helical" evidence="1">
    <location>
        <begin position="108"/>
        <end position="128"/>
    </location>
</feature>
<feature type="transmembrane region" description="Helical" evidence="1">
    <location>
        <begin position="140"/>
        <end position="164"/>
    </location>
</feature>
<gene>
    <name evidence="3" type="ORF">CONPUDRAFT_75695</name>
</gene>
<reference evidence="4" key="1">
    <citation type="journal article" date="2012" name="Science">
        <title>The Paleozoic origin of enzymatic lignin decomposition reconstructed from 31 fungal genomes.</title>
        <authorList>
            <person name="Floudas D."/>
            <person name="Binder M."/>
            <person name="Riley R."/>
            <person name="Barry K."/>
            <person name="Blanchette R.A."/>
            <person name="Henrissat B."/>
            <person name="Martinez A.T."/>
            <person name="Otillar R."/>
            <person name="Spatafora J.W."/>
            <person name="Yadav J.S."/>
            <person name="Aerts A."/>
            <person name="Benoit I."/>
            <person name="Boyd A."/>
            <person name="Carlson A."/>
            <person name="Copeland A."/>
            <person name="Coutinho P.M."/>
            <person name="de Vries R.P."/>
            <person name="Ferreira P."/>
            <person name="Findley K."/>
            <person name="Foster B."/>
            <person name="Gaskell J."/>
            <person name="Glotzer D."/>
            <person name="Gorecki P."/>
            <person name="Heitman J."/>
            <person name="Hesse C."/>
            <person name="Hori C."/>
            <person name="Igarashi K."/>
            <person name="Jurgens J.A."/>
            <person name="Kallen N."/>
            <person name="Kersten P."/>
            <person name="Kohler A."/>
            <person name="Kuees U."/>
            <person name="Kumar T.K.A."/>
            <person name="Kuo A."/>
            <person name="LaButti K."/>
            <person name="Larrondo L.F."/>
            <person name="Lindquist E."/>
            <person name="Ling A."/>
            <person name="Lombard V."/>
            <person name="Lucas S."/>
            <person name="Lundell T."/>
            <person name="Martin R."/>
            <person name="McLaughlin D.J."/>
            <person name="Morgenstern I."/>
            <person name="Morin E."/>
            <person name="Murat C."/>
            <person name="Nagy L.G."/>
            <person name="Nolan M."/>
            <person name="Ohm R.A."/>
            <person name="Patyshakuliyeva A."/>
            <person name="Rokas A."/>
            <person name="Ruiz-Duenas F.J."/>
            <person name="Sabat G."/>
            <person name="Salamov A."/>
            <person name="Samejima M."/>
            <person name="Schmutz J."/>
            <person name="Slot J.C."/>
            <person name="St John F."/>
            <person name="Stenlid J."/>
            <person name="Sun H."/>
            <person name="Sun S."/>
            <person name="Syed K."/>
            <person name="Tsang A."/>
            <person name="Wiebenga A."/>
            <person name="Young D."/>
            <person name="Pisabarro A."/>
            <person name="Eastwood D.C."/>
            <person name="Martin F."/>
            <person name="Cullen D."/>
            <person name="Grigoriev I.V."/>
            <person name="Hibbett D.S."/>
        </authorList>
    </citation>
    <scope>NUCLEOTIDE SEQUENCE [LARGE SCALE GENOMIC DNA]</scope>
    <source>
        <strain evidence="4">RWD-64-598 SS2</strain>
    </source>
</reference>
<feature type="transmembrane region" description="Helical" evidence="1">
    <location>
        <begin position="176"/>
        <end position="201"/>
    </location>
</feature>
<keyword evidence="1" id="KW-0472">Membrane</keyword>
<keyword evidence="1" id="KW-1133">Transmembrane helix</keyword>
<dbReference type="PANTHER" id="PTHR40465">
    <property type="entry name" value="CHROMOSOME 1, WHOLE GENOME SHOTGUN SEQUENCE"/>
    <property type="match status" value="1"/>
</dbReference>
<organism evidence="3 4">
    <name type="scientific">Coniophora puteana (strain RWD-64-598)</name>
    <name type="common">Brown rot fungus</name>
    <dbReference type="NCBI Taxonomy" id="741705"/>
    <lineage>
        <taxon>Eukaryota</taxon>
        <taxon>Fungi</taxon>
        <taxon>Dikarya</taxon>
        <taxon>Basidiomycota</taxon>
        <taxon>Agaricomycotina</taxon>
        <taxon>Agaricomycetes</taxon>
        <taxon>Agaricomycetidae</taxon>
        <taxon>Boletales</taxon>
        <taxon>Coniophorineae</taxon>
        <taxon>Coniophoraceae</taxon>
        <taxon>Coniophora</taxon>
    </lineage>
</organism>
<evidence type="ECO:0000313" key="3">
    <source>
        <dbReference type="EMBL" id="EIW77940.1"/>
    </source>
</evidence>
<dbReference type="EMBL" id="JH711583">
    <property type="protein sequence ID" value="EIW77940.1"/>
    <property type="molecule type" value="Genomic_DNA"/>
</dbReference>
<sequence>MSSIEAQVSAVIGPLEVGTLGSAILLGCAALQGYFYYSNFDSDSRRRKTLVAAVMYFIHRRKTFFSDIAKLILSFVDVFYFCCCAALLWSLTITFFGNTDRVKVLPMAQLGGMTIATAVMNILMQGFYAYRLWRLSSSPLLPAAVVLSTIVSTVVTIWGAISGFVYTGEWLGSHQWVGITIASCEIVGSLLITGGTAWYLVKAKIWAHQKTARQIDRMIVWTLETGFPPSICRIVVLICLVRYHTVGEIWLGPFSVIAGVQANCVLAAINTSIVWRRNSNVHMFHSNSGSELPTVEIRVDEIVRHDAENGPFGNIKFSHSPSNVLDARDNEHFGCDMLDIVNHLTFGQWLLNKHMRIQPDLKIVCGNYGIEDRTRIVSCVPGTGVYIRDMGGLVGNPFRRVCPTTP</sequence>
<dbReference type="Pfam" id="PF20152">
    <property type="entry name" value="DUF6534"/>
    <property type="match status" value="1"/>
</dbReference>
<evidence type="ECO:0000259" key="2">
    <source>
        <dbReference type="Pfam" id="PF20152"/>
    </source>
</evidence>
<feature type="transmembrane region" description="Helical" evidence="1">
    <location>
        <begin position="249"/>
        <end position="269"/>
    </location>
</feature>
<feature type="domain" description="DUF6534" evidence="2">
    <location>
        <begin position="189"/>
        <end position="271"/>
    </location>
</feature>
<protein>
    <recommendedName>
        <fullName evidence="2">DUF6534 domain-containing protein</fullName>
    </recommendedName>
</protein>
<evidence type="ECO:0000256" key="1">
    <source>
        <dbReference type="SAM" id="Phobius"/>
    </source>
</evidence>
<name>A0A5M3MG87_CONPW</name>
<dbReference type="GeneID" id="19209402"/>
<dbReference type="PANTHER" id="PTHR40465:SF1">
    <property type="entry name" value="DUF6534 DOMAIN-CONTAINING PROTEIN"/>
    <property type="match status" value="1"/>
</dbReference>
<keyword evidence="4" id="KW-1185">Reference proteome</keyword>
<dbReference type="RefSeq" id="XP_007771903.1">
    <property type="nucleotide sequence ID" value="XM_007773713.1"/>
</dbReference>
<proteinExistence type="predicted"/>
<dbReference type="InterPro" id="IPR045339">
    <property type="entry name" value="DUF6534"/>
</dbReference>
<accession>A0A5M3MG87</accession>
<dbReference type="KEGG" id="cput:CONPUDRAFT_75695"/>
<keyword evidence="1" id="KW-0812">Transmembrane</keyword>
<dbReference type="AlphaFoldDB" id="A0A5M3MG87"/>
<evidence type="ECO:0000313" key="4">
    <source>
        <dbReference type="Proteomes" id="UP000053558"/>
    </source>
</evidence>